<evidence type="ECO:0000256" key="1">
    <source>
        <dbReference type="SAM" id="Phobius"/>
    </source>
</evidence>
<evidence type="ECO:0008006" key="3">
    <source>
        <dbReference type="Google" id="ProtNLM"/>
    </source>
</evidence>
<protein>
    <recommendedName>
        <fullName evidence="3">Methyltransferase FkbM domain-containing protein</fullName>
    </recommendedName>
</protein>
<accession>A0A7S0ZY43</accession>
<keyword evidence="1" id="KW-1133">Transmembrane helix</keyword>
<reference evidence="2" key="1">
    <citation type="submission" date="2021-01" db="EMBL/GenBank/DDBJ databases">
        <authorList>
            <person name="Corre E."/>
            <person name="Pelletier E."/>
            <person name="Niang G."/>
            <person name="Scheremetjew M."/>
            <person name="Finn R."/>
            <person name="Kale V."/>
            <person name="Holt S."/>
            <person name="Cochrane G."/>
            <person name="Meng A."/>
            <person name="Brown T."/>
            <person name="Cohen L."/>
        </authorList>
    </citation>
    <scope>NUCLEOTIDE SEQUENCE</scope>
</reference>
<sequence length="537" mass="61087">MAQVAVFFLIQTGFRKMARKNASPPPSVSHVFCALSAVAVIFFLVLRWYVPWAESVVHDTPPSAELVEAPPEELLQEGDILSAGTQSEQPPPVFPTRPRNRDDKRSMVMNLIEGKEYPHHPVMLEVPIKAYPLRKDELVEVNGLRVPAKYDCNNFNGGKGWGHHAYFWMIASRWYSCYLHEANINSGMAIEIPKLPIVDEEYAEQTALYQAVLRADPVKPFVMVELGARWGTWGARGIQFHKAIHGEDADYNLYVVEGEKINCDGLENVMKLNNIKYHLYCKYADGNHFRQWARTVDHIDLIDYDIQGAEVSMIESVIDVLNCKAYRLVIGTHGDEDKPLHGHIKKFMLDQGWIIISDMHRQTDDNCMVTHLRGGYGNGPGRFDWKQVMKKGCYYQSPQGKIVQGDGELIVDNPRYVDREKAFSMEDTELKINDLMKNTPTDPWPQSWRKSENSVITEFLWYGGKAHGCTTKDNQCFWNSVEEAKQQCSEWDDCGGLYCTSRHNGGTHVCYAKRLGSLAAEKGSTSYIREEVCNPPK</sequence>
<proteinExistence type="predicted"/>
<evidence type="ECO:0000313" key="2">
    <source>
        <dbReference type="EMBL" id="CAD8836411.1"/>
    </source>
</evidence>
<gene>
    <name evidence="2" type="ORF">NSCI0253_LOCUS10759</name>
</gene>
<keyword evidence="1" id="KW-0812">Transmembrane</keyword>
<name>A0A7S0ZY43_NOCSC</name>
<dbReference type="EMBL" id="HBFQ01015559">
    <property type="protein sequence ID" value="CAD8836411.1"/>
    <property type="molecule type" value="Transcribed_RNA"/>
</dbReference>
<feature type="transmembrane region" description="Helical" evidence="1">
    <location>
        <begin position="28"/>
        <end position="50"/>
    </location>
</feature>
<keyword evidence="1" id="KW-0472">Membrane</keyword>
<dbReference type="AlphaFoldDB" id="A0A7S0ZY43"/>
<organism evidence="2">
    <name type="scientific">Noctiluca scintillans</name>
    <name type="common">Sea sparkle</name>
    <name type="synonym">Red tide dinoflagellate</name>
    <dbReference type="NCBI Taxonomy" id="2966"/>
    <lineage>
        <taxon>Eukaryota</taxon>
        <taxon>Sar</taxon>
        <taxon>Alveolata</taxon>
        <taxon>Dinophyceae</taxon>
        <taxon>Noctilucales</taxon>
        <taxon>Noctilucaceae</taxon>
        <taxon>Noctiluca</taxon>
    </lineage>
</organism>